<evidence type="ECO:0000256" key="2">
    <source>
        <dbReference type="ARBA" id="ARBA00023002"/>
    </source>
</evidence>
<accession>A0ABV8TJB3</accession>
<evidence type="ECO:0000256" key="3">
    <source>
        <dbReference type="ARBA" id="ARBA00023027"/>
    </source>
</evidence>
<dbReference type="SUPFAM" id="SSF51735">
    <property type="entry name" value="NAD(P)-binding Rossmann-fold domains"/>
    <property type="match status" value="1"/>
</dbReference>
<dbReference type="NCBIfam" id="TIGR03971">
    <property type="entry name" value="SDR_subfam_1"/>
    <property type="match status" value="1"/>
</dbReference>
<dbReference type="EMBL" id="JBHSDP010000024">
    <property type="protein sequence ID" value="MFC4330665.1"/>
    <property type="molecule type" value="Genomic_DNA"/>
</dbReference>
<keyword evidence="2" id="KW-0560">Oxidoreductase</keyword>
<comment type="similarity">
    <text evidence="1">Belongs to the short-chain dehydrogenases/reductases (SDR) family.</text>
</comment>
<organism evidence="4 5">
    <name type="scientific">Streptomyces andamanensis</name>
    <dbReference type="NCBI Taxonomy" id="1565035"/>
    <lineage>
        <taxon>Bacteria</taxon>
        <taxon>Bacillati</taxon>
        <taxon>Actinomycetota</taxon>
        <taxon>Actinomycetes</taxon>
        <taxon>Kitasatosporales</taxon>
        <taxon>Streptomycetaceae</taxon>
        <taxon>Streptomyces</taxon>
    </lineage>
</organism>
<proteinExistence type="inferred from homology"/>
<dbReference type="Gene3D" id="3.40.50.720">
    <property type="entry name" value="NAD(P)-binding Rossmann-like Domain"/>
    <property type="match status" value="1"/>
</dbReference>
<dbReference type="CDD" id="cd05233">
    <property type="entry name" value="SDR_c"/>
    <property type="match status" value="1"/>
</dbReference>
<dbReference type="Pfam" id="PF13561">
    <property type="entry name" value="adh_short_C2"/>
    <property type="match status" value="1"/>
</dbReference>
<keyword evidence="5" id="KW-1185">Reference proteome</keyword>
<dbReference type="RefSeq" id="WP_018568373.1">
    <property type="nucleotide sequence ID" value="NZ_JBHSDP010000024.1"/>
</dbReference>
<name>A0ABV8TJB3_9ACTN</name>
<evidence type="ECO:0000256" key="1">
    <source>
        <dbReference type="ARBA" id="ARBA00006484"/>
    </source>
</evidence>
<gene>
    <name evidence="4" type="ORF">ACFPC0_23335</name>
</gene>
<dbReference type="InterPro" id="IPR002347">
    <property type="entry name" value="SDR_fam"/>
</dbReference>
<dbReference type="PANTHER" id="PTHR24321">
    <property type="entry name" value="DEHYDROGENASES, SHORT CHAIN"/>
    <property type="match status" value="1"/>
</dbReference>
<dbReference type="PANTHER" id="PTHR24321:SF8">
    <property type="entry name" value="ESTRADIOL 17-BETA-DEHYDROGENASE 8-RELATED"/>
    <property type="match status" value="1"/>
</dbReference>
<reference evidence="5" key="1">
    <citation type="journal article" date="2019" name="Int. J. Syst. Evol. Microbiol.">
        <title>The Global Catalogue of Microorganisms (GCM) 10K type strain sequencing project: providing services to taxonomists for standard genome sequencing and annotation.</title>
        <authorList>
            <consortium name="The Broad Institute Genomics Platform"/>
            <consortium name="The Broad Institute Genome Sequencing Center for Infectious Disease"/>
            <person name="Wu L."/>
            <person name="Ma J."/>
        </authorList>
    </citation>
    <scope>NUCLEOTIDE SEQUENCE [LARGE SCALE GENOMIC DNA]</scope>
    <source>
        <strain evidence="5">PCU 347</strain>
    </source>
</reference>
<keyword evidence="3" id="KW-0520">NAD</keyword>
<comment type="caution">
    <text evidence="4">The sequence shown here is derived from an EMBL/GenBank/DDBJ whole genome shotgun (WGS) entry which is preliminary data.</text>
</comment>
<evidence type="ECO:0000313" key="5">
    <source>
        <dbReference type="Proteomes" id="UP001595824"/>
    </source>
</evidence>
<sequence length="283" mass="29408">MGRVTGKAVLITGAARGQGRSHAVRLAEEGADIIAIDIPSDTGITEYPLATAEELAETARLVEKTGRRAVVRQVDVRDRAALRAAIDEAVAELGGRLDAVVANAGILPIGAHRPIEAFTETVDTNLGGVLNTVHAALPHLGEGGSVVVTGSAAGLMPGHGDVAQAGPGFAAYKFAKRTLVDFVNTLAVQLGPTGRRINAVHPTNVDTAMVQNDAMYRAIRPDLENPGREEAEQGFVAMHSLAVPYVAPADVSHAVVFLASDESRYVTGLHLKIDAGALVKAGL</sequence>
<dbReference type="PRINTS" id="PR00081">
    <property type="entry name" value="GDHRDH"/>
</dbReference>
<dbReference type="InterPro" id="IPR023985">
    <property type="entry name" value="SDR_subfam_1"/>
</dbReference>
<protein>
    <submittedName>
        <fullName evidence="4">Mycofactocin-coupled SDR family oxidoreductase</fullName>
    </submittedName>
</protein>
<evidence type="ECO:0000313" key="4">
    <source>
        <dbReference type="EMBL" id="MFC4330665.1"/>
    </source>
</evidence>
<dbReference type="Proteomes" id="UP001595824">
    <property type="component" value="Unassembled WGS sequence"/>
</dbReference>
<dbReference type="InterPro" id="IPR036291">
    <property type="entry name" value="NAD(P)-bd_dom_sf"/>
</dbReference>